<comment type="caution">
    <text evidence="4">The sequence shown here is derived from an EMBL/GenBank/DDBJ whole genome shotgun (WGS) entry which is preliminary data.</text>
</comment>
<evidence type="ECO:0000313" key="7">
    <source>
        <dbReference type="Proteomes" id="UP000294641"/>
    </source>
</evidence>
<dbReference type="EMBL" id="SNZG01000014">
    <property type="protein sequence ID" value="TDR38786.1"/>
    <property type="molecule type" value="Genomic_DNA"/>
</dbReference>
<dbReference type="PANTHER" id="PTHR43333">
    <property type="entry name" value="2-HACID_DH_C DOMAIN-CONTAINING PROTEIN"/>
    <property type="match status" value="1"/>
</dbReference>
<dbReference type="CDD" id="cd05300">
    <property type="entry name" value="2-Hacid_dh_1"/>
    <property type="match status" value="1"/>
</dbReference>
<dbReference type="EMBL" id="UGNP01000001">
    <property type="protein sequence ID" value="STX10692.1"/>
    <property type="molecule type" value="Genomic_DNA"/>
</dbReference>
<keyword evidence="1 4" id="KW-0560">Oxidoreductase</keyword>
<evidence type="ECO:0000256" key="1">
    <source>
        <dbReference type="ARBA" id="ARBA00023002"/>
    </source>
</evidence>
<dbReference type="AlphaFoldDB" id="A0A8B4QDB7"/>
<evidence type="ECO:0000259" key="3">
    <source>
        <dbReference type="Pfam" id="PF02826"/>
    </source>
</evidence>
<protein>
    <submittedName>
        <fullName evidence="4">2-hydroxyacid dehydrogenase HI_1556</fullName>
        <ecNumber evidence="4">1.-.-.-</ecNumber>
    </submittedName>
    <submittedName>
        <fullName evidence="5">Phosphoglycerate dehydrogenase-like enzyme</fullName>
    </submittedName>
</protein>
<dbReference type="Gene3D" id="3.40.50.720">
    <property type="entry name" value="NAD(P)-binding Rossmann-like Domain"/>
    <property type="match status" value="2"/>
</dbReference>
<name>A0A8B4QDB7_9BACL</name>
<accession>A0A8B4QDB7</accession>
<dbReference type="EC" id="1.-.-.-" evidence="4"/>
<dbReference type="RefSeq" id="WP_109349578.1">
    <property type="nucleotide sequence ID" value="NZ_BJUE01000097.1"/>
</dbReference>
<keyword evidence="2" id="KW-0520">NAD</keyword>
<dbReference type="SUPFAM" id="SSF51735">
    <property type="entry name" value="NAD(P)-binding Rossmann-fold domains"/>
    <property type="match status" value="1"/>
</dbReference>
<keyword evidence="7" id="KW-1185">Reference proteome</keyword>
<dbReference type="InterPro" id="IPR036291">
    <property type="entry name" value="NAD(P)-bd_dom_sf"/>
</dbReference>
<dbReference type="SUPFAM" id="SSF52283">
    <property type="entry name" value="Formate/glycerate dehydrogenase catalytic domain-like"/>
    <property type="match status" value="1"/>
</dbReference>
<evidence type="ECO:0000313" key="4">
    <source>
        <dbReference type="EMBL" id="STX10692.1"/>
    </source>
</evidence>
<dbReference type="OrthoDB" id="9805416at2"/>
<feature type="domain" description="D-isomer specific 2-hydroxyacid dehydrogenase NAD-binding" evidence="3">
    <location>
        <begin position="101"/>
        <end position="275"/>
    </location>
</feature>
<evidence type="ECO:0000256" key="2">
    <source>
        <dbReference type="ARBA" id="ARBA00023027"/>
    </source>
</evidence>
<sequence>MIYFTFDPRPDLKNDLLSSIREEKFEFTRQVDVELLKQAEILVTYGEDLTVEHLPFMNDLKWIFVASAGIEKMPLKELKEKGIAVSNVRGIHKTPMAESVLAHILTAYRSLKTIYKEEEQKNWNKKVPSKELFGSTAIILGPGAIGGEIGRLLQAFHVKTIGCNRSGKKADFMDDMISFDGLLNALPEADIVISVLPSTEETKNLITAEHFKAMKNDAMFMNFGRGSLVATDVLIEALENGEVGSIVCDVFEEEPLPAHSALWNFEQMTVSPHVSSHSSRYLERSFDIFKRNMKIYKNGDLANLENLVNLEAGY</sequence>
<organism evidence="4 6">
    <name type="scientific">Kurthia zopfii</name>
    <dbReference type="NCBI Taxonomy" id="1650"/>
    <lineage>
        <taxon>Bacteria</taxon>
        <taxon>Bacillati</taxon>
        <taxon>Bacillota</taxon>
        <taxon>Bacilli</taxon>
        <taxon>Bacillales</taxon>
        <taxon>Caryophanaceae</taxon>
        <taxon>Kurthia</taxon>
    </lineage>
</organism>
<proteinExistence type="predicted"/>
<reference evidence="4 6" key="1">
    <citation type="submission" date="2018-06" db="EMBL/GenBank/DDBJ databases">
        <authorList>
            <consortium name="Pathogen Informatics"/>
            <person name="Doyle S."/>
        </authorList>
    </citation>
    <scope>NUCLEOTIDE SEQUENCE [LARGE SCALE GENOMIC DNA]</scope>
    <source>
        <strain evidence="4 6">NCTC10597</strain>
    </source>
</reference>
<dbReference type="Proteomes" id="UP000254330">
    <property type="component" value="Unassembled WGS sequence"/>
</dbReference>
<dbReference type="InterPro" id="IPR006140">
    <property type="entry name" value="D-isomer_DH_NAD-bd"/>
</dbReference>
<dbReference type="Proteomes" id="UP000294641">
    <property type="component" value="Unassembled WGS sequence"/>
</dbReference>
<gene>
    <name evidence="5" type="ORF">DFR61_1145</name>
    <name evidence="4" type="ORF">NCTC10597_02463</name>
</gene>
<evidence type="ECO:0000313" key="5">
    <source>
        <dbReference type="EMBL" id="TDR38786.1"/>
    </source>
</evidence>
<dbReference type="GO" id="GO:0051287">
    <property type="term" value="F:NAD binding"/>
    <property type="evidence" value="ECO:0007669"/>
    <property type="project" value="InterPro"/>
</dbReference>
<dbReference type="Pfam" id="PF02826">
    <property type="entry name" value="2-Hacid_dh_C"/>
    <property type="match status" value="1"/>
</dbReference>
<dbReference type="GO" id="GO:0016616">
    <property type="term" value="F:oxidoreductase activity, acting on the CH-OH group of donors, NAD or NADP as acceptor"/>
    <property type="evidence" value="ECO:0007669"/>
    <property type="project" value="InterPro"/>
</dbReference>
<evidence type="ECO:0000313" key="6">
    <source>
        <dbReference type="Proteomes" id="UP000254330"/>
    </source>
</evidence>
<reference evidence="5 7" key="2">
    <citation type="submission" date="2019-03" db="EMBL/GenBank/DDBJ databases">
        <title>Genomic Encyclopedia of Type Strains, Phase IV (KMG-IV): sequencing the most valuable type-strain genomes for metagenomic binning, comparative biology and taxonomic classification.</title>
        <authorList>
            <person name="Goeker M."/>
        </authorList>
    </citation>
    <scope>NUCLEOTIDE SEQUENCE [LARGE SCALE GENOMIC DNA]</scope>
    <source>
        <strain evidence="5 7">DSM 20580</strain>
    </source>
</reference>
<dbReference type="PANTHER" id="PTHR43333:SF1">
    <property type="entry name" value="D-ISOMER SPECIFIC 2-HYDROXYACID DEHYDROGENASE NAD-BINDING DOMAIN-CONTAINING PROTEIN"/>
    <property type="match status" value="1"/>
</dbReference>